<organism evidence="2 3">
    <name type="scientific">Microcoleus anatoxicus PTRS2</name>
    <dbReference type="NCBI Taxonomy" id="2705321"/>
    <lineage>
        <taxon>Bacteria</taxon>
        <taxon>Bacillati</taxon>
        <taxon>Cyanobacteriota</taxon>
        <taxon>Cyanophyceae</taxon>
        <taxon>Oscillatoriophycideae</taxon>
        <taxon>Oscillatoriales</taxon>
        <taxon>Microcoleaceae</taxon>
        <taxon>Microcoleus</taxon>
        <taxon>Microcoleus anatoxicus</taxon>
    </lineage>
</organism>
<dbReference type="InterPro" id="IPR006949">
    <property type="entry name" value="Barrel_Baseplate_J-like"/>
</dbReference>
<keyword evidence="3" id="KW-1185">Reference proteome</keyword>
<dbReference type="Proteomes" id="UP001384579">
    <property type="component" value="Unassembled WGS sequence"/>
</dbReference>
<protein>
    <submittedName>
        <fullName evidence="2">Baseplate J/gp47 family protein</fullName>
    </submittedName>
</protein>
<proteinExistence type="predicted"/>
<dbReference type="RefSeq" id="WP_340520165.1">
    <property type="nucleotide sequence ID" value="NZ_JBBLXS010000022.1"/>
</dbReference>
<gene>
    <name evidence="2" type="ORF">WMG39_03085</name>
</gene>
<evidence type="ECO:0000259" key="1">
    <source>
        <dbReference type="Pfam" id="PF04865"/>
    </source>
</evidence>
<dbReference type="EMBL" id="JBBLXS010000022">
    <property type="protein sequence ID" value="MEK0183828.1"/>
    <property type="molecule type" value="Genomic_DNA"/>
</dbReference>
<comment type="caution">
    <text evidence="2">The sequence shown here is derived from an EMBL/GenBank/DDBJ whole genome shotgun (WGS) entry which is preliminary data.</text>
</comment>
<reference evidence="2 3" key="1">
    <citation type="journal article" date="2020" name="Harmful Algae">
        <title>Molecular and morphological characterization of a novel dihydroanatoxin-a producing Microcoleus species (cyanobacteria) from the Russian River, California, USA.</title>
        <authorList>
            <person name="Conklin K.Y."/>
            <person name="Stancheva R."/>
            <person name="Otten T.G."/>
            <person name="Fadness R."/>
            <person name="Boyer G.L."/>
            <person name="Read B."/>
            <person name="Zhang X."/>
            <person name="Sheath R.G."/>
        </authorList>
    </citation>
    <scope>NUCLEOTIDE SEQUENCE [LARGE SCALE GENOMIC DNA]</scope>
    <source>
        <strain evidence="2 3">PTRS2</strain>
    </source>
</reference>
<name>A0ABU8YHJ3_9CYAN</name>
<evidence type="ECO:0000313" key="2">
    <source>
        <dbReference type="EMBL" id="MEK0183828.1"/>
    </source>
</evidence>
<accession>A0ABU8YHJ3</accession>
<dbReference type="Pfam" id="PF04865">
    <property type="entry name" value="Baseplate_J"/>
    <property type="match status" value="1"/>
</dbReference>
<sequence length="836" mass="93731">MVFEQKNFTQIFEAMRDRTVSTVSDFQTGSVVRTLYESFAYEMAILYEEMQRVYLSAYVDTAEEVDLDKVVAILGIKRGEPDYATGIVTFDRDLGLDENITIPIGTLVTTEDKEESPKKAYKTIEAQIIPPTETSIKVRVQAIQPGETEVTKAGTVKIMPQPIPGVKTVDNPEAIVFTGKLRETDEQLRERAKKALIAASNANTTSIENALLSLPGVREVKVKENFHNAKGKVSLSSTPVSAEKLPLHIPRGTELTIVLETTTRKQFITTESINFTGETVEVSVQASIPGKAGELNQSYTTQWEPLRKELSFNLSNSEPIELREFGVIEVFVDGIDFEDTNKVSQIKQEIERVRAAGIYAILKPANAIEIDGVFRIELNSNLRISAAERLQIEEQVEKAIAAHLKTQKMGQPLLISQLTRKILDCQNVSDLLDFALKTTRQVGEKPEVDSYASTVKTVKRLEADILEKFTVKSIRVASEIKSLTVDVQVKATSLTQETHNTFLETLQTYFQRLLVGESISVSAIKAQLNAEVEVWLNPHLWNPKMSFDGQTVEVSFVEKGKLGKTFIFSHFLRISGAIKLILPLTITALEKQTVLTKVRQELSDYLEQLKPEENIEIEKFVNRALDVESVLDVNWKLGDFQVLDLENARDRLDVQKKEIRVEPFEKTQLAADFAIDSDVQVVPIAISKLKLRLNTTGLPPENIHPEQLKTAMKETLTSLFTPSFTQQLPSLNLGENLDYEQLRTNLLSLIRDRANNLSLATLQTLIPDGDNKAQLIDVTRIFLRGADYTLDTLELTARESIFTQQDIPMRIMERAQLEPLNLSGDNLQIIVEITGG</sequence>
<evidence type="ECO:0000313" key="3">
    <source>
        <dbReference type="Proteomes" id="UP001384579"/>
    </source>
</evidence>
<feature type="domain" description="Baseplate protein J-like barrel" evidence="1">
    <location>
        <begin position="89"/>
        <end position="175"/>
    </location>
</feature>